<evidence type="ECO:0000313" key="1">
    <source>
        <dbReference type="EMBL" id="KSV57625.1"/>
    </source>
</evidence>
<comment type="caution">
    <text evidence="1">The sequence shown here is derived from an EMBL/GenBank/DDBJ whole genome shotgun (WGS) entry which is preliminary data.</text>
</comment>
<reference evidence="1 2" key="1">
    <citation type="submission" date="2015-11" db="EMBL/GenBank/DDBJ databases">
        <title>Butyribacter intestini gen. nov., sp. nov., a butyric acid-producing bacterium of the family Lachnospiraceae isolated from the human faeces.</title>
        <authorList>
            <person name="Zou Y."/>
            <person name="Xue W."/>
            <person name="Luo G."/>
            <person name="Lv M."/>
        </authorList>
    </citation>
    <scope>NUCLEOTIDE SEQUENCE [LARGE SCALE GENOMIC DNA]</scope>
    <source>
        <strain evidence="1 2">ACET-33324</strain>
    </source>
</reference>
<organism evidence="1 2">
    <name type="scientific">Acetivibrio ethanolgignens</name>
    <dbReference type="NCBI Taxonomy" id="290052"/>
    <lineage>
        <taxon>Bacteria</taxon>
        <taxon>Bacillati</taxon>
        <taxon>Bacillota</taxon>
        <taxon>Clostridia</taxon>
        <taxon>Eubacteriales</taxon>
        <taxon>Oscillospiraceae</taxon>
        <taxon>Acetivibrio</taxon>
    </lineage>
</organism>
<keyword evidence="2" id="KW-1185">Reference proteome</keyword>
<evidence type="ECO:0000313" key="2">
    <source>
        <dbReference type="Proteomes" id="UP000054874"/>
    </source>
</evidence>
<proteinExistence type="predicted"/>
<dbReference type="Proteomes" id="UP000054874">
    <property type="component" value="Unassembled WGS sequence"/>
</dbReference>
<gene>
    <name evidence="1" type="ORF">ASU35_04235</name>
</gene>
<dbReference type="EMBL" id="LNAM01000208">
    <property type="protein sequence ID" value="KSV57625.1"/>
    <property type="molecule type" value="Genomic_DNA"/>
</dbReference>
<accession>A0A0V8QC13</accession>
<sequence length="67" mass="7365">MLSVAYFNSTTGFSAKFMKMLIRKVGVEFNFVEVVLFVFGVDGLSGYGAESMVMAIATFIENFGAFE</sequence>
<name>A0A0V8QC13_9FIRM</name>
<protein>
    <submittedName>
        <fullName evidence="1">Uncharacterized protein</fullName>
    </submittedName>
</protein>
<dbReference type="AlphaFoldDB" id="A0A0V8QC13"/>